<evidence type="ECO:0000313" key="3">
    <source>
        <dbReference type="EMBL" id="WXB17674.1"/>
    </source>
</evidence>
<feature type="domain" description="Protein kinase" evidence="2">
    <location>
        <begin position="1"/>
        <end position="277"/>
    </location>
</feature>
<feature type="region of interest" description="Disordered" evidence="1">
    <location>
        <begin position="554"/>
        <end position="610"/>
    </location>
</feature>
<keyword evidence="3" id="KW-0808">Transferase</keyword>
<evidence type="ECO:0000259" key="2">
    <source>
        <dbReference type="PROSITE" id="PS50011"/>
    </source>
</evidence>
<dbReference type="InterPro" id="IPR008271">
    <property type="entry name" value="Ser/Thr_kinase_AS"/>
</dbReference>
<keyword evidence="3" id="KW-0418">Kinase</keyword>
<keyword evidence="4" id="KW-1185">Reference proteome</keyword>
<name>A0ABZ2M366_9BACT</name>
<evidence type="ECO:0000256" key="1">
    <source>
        <dbReference type="SAM" id="MobiDB-lite"/>
    </source>
</evidence>
<gene>
    <name evidence="3" type="ORF">LZC94_10475</name>
</gene>
<dbReference type="PROSITE" id="PS50011">
    <property type="entry name" value="PROTEIN_KINASE_DOM"/>
    <property type="match status" value="1"/>
</dbReference>
<dbReference type="Gene3D" id="1.10.510.10">
    <property type="entry name" value="Transferase(Phosphotransferase) domain 1"/>
    <property type="match status" value="1"/>
</dbReference>
<dbReference type="SMART" id="SM00220">
    <property type="entry name" value="S_TKc"/>
    <property type="match status" value="1"/>
</dbReference>
<dbReference type="Proteomes" id="UP001370348">
    <property type="component" value="Chromosome"/>
</dbReference>
<accession>A0ABZ2M366</accession>
<dbReference type="Pfam" id="PF00069">
    <property type="entry name" value="Pkinase"/>
    <property type="match status" value="1"/>
</dbReference>
<sequence>MGEVYAVRDLHLDKDFALKTITLKDERGLPRPWQVLAPRFELEARLGARLRDPKSLHDGRDRILTVLNYDFMADGRPFAVMDLLEGWSLGEYLKIHERLPFVTACRIGRDVCLAIAFLHEQGVLHRDVKALNVFLEPGAEMRARLMDLGVATFYPAPDGQKLTSQGGLVGTHGYIPRETYFGEPDEPSRDLFALGVLIFEMVTGQRPWAKHGPNALREIILKDNPPDAPRLTEFIPNYGDAEHYFARQVERLLSHDPRKRTDAATMAVACERAERAVASRQAPIVIEATVEDESLALTSTMQKRAAAVAAKANQDRLPSIIVPGSDPVIEARHQLASMSTARESVEGPPASVPREVRNAMGLVSAVAPTEPSPVAAASLPTAVDANRSRPVAGGQTPMPMSRTVDPTPDLAREHRVREAPVCDEEMARRLLGQGLEGPAHEEGAVPEPQRGRSWGWRIAGGVAAAVTSFVVVGLVTGTLGHLFATRSASPPMVAAPAPAAPVPVRAEASAAAPSPTLEAAEWPAAVADAAVGQPALAVASAAAVASAPTVAPALATTEKEPSPKKAAEPPKIVEIPKTSVATRPSASSKAARAKKVPTRVEDLESGLDGP</sequence>
<proteinExistence type="predicted"/>
<dbReference type="PANTHER" id="PTHR24361:SF613">
    <property type="entry name" value="NUCLEAR RECEPTOR-BINDING PROTEIN-RELATED"/>
    <property type="match status" value="1"/>
</dbReference>
<dbReference type="InterPro" id="IPR053235">
    <property type="entry name" value="Ser_Thr_kinase"/>
</dbReference>
<protein>
    <submittedName>
        <fullName evidence="3">Protein kinase</fullName>
    </submittedName>
</protein>
<dbReference type="GO" id="GO:0016301">
    <property type="term" value="F:kinase activity"/>
    <property type="evidence" value="ECO:0007669"/>
    <property type="project" value="UniProtKB-KW"/>
</dbReference>
<reference evidence="3 4" key="1">
    <citation type="submission" date="2021-12" db="EMBL/GenBank/DDBJ databases">
        <title>Discovery of the Pendulisporaceae a myxobacterial family with distinct sporulation behavior and unique specialized metabolism.</title>
        <authorList>
            <person name="Garcia R."/>
            <person name="Popoff A."/>
            <person name="Bader C.D."/>
            <person name="Loehr J."/>
            <person name="Walesch S."/>
            <person name="Walt C."/>
            <person name="Boldt J."/>
            <person name="Bunk B."/>
            <person name="Haeckl F.J.F.P.J."/>
            <person name="Gunesch A.P."/>
            <person name="Birkelbach J."/>
            <person name="Nuebel U."/>
            <person name="Pietschmann T."/>
            <person name="Bach T."/>
            <person name="Mueller R."/>
        </authorList>
    </citation>
    <scope>NUCLEOTIDE SEQUENCE [LARGE SCALE GENOMIC DNA]</scope>
    <source>
        <strain evidence="3 4">MSr11954</strain>
    </source>
</reference>
<dbReference type="SUPFAM" id="SSF56112">
    <property type="entry name" value="Protein kinase-like (PK-like)"/>
    <property type="match status" value="1"/>
</dbReference>
<dbReference type="InterPro" id="IPR011009">
    <property type="entry name" value="Kinase-like_dom_sf"/>
</dbReference>
<dbReference type="EMBL" id="CP089984">
    <property type="protein sequence ID" value="WXB17674.1"/>
    <property type="molecule type" value="Genomic_DNA"/>
</dbReference>
<feature type="compositionally biased region" description="Basic and acidic residues" evidence="1">
    <location>
        <begin position="557"/>
        <end position="568"/>
    </location>
</feature>
<feature type="region of interest" description="Disordered" evidence="1">
    <location>
        <begin position="386"/>
        <end position="407"/>
    </location>
</feature>
<organism evidence="3 4">
    <name type="scientific">Pendulispora albinea</name>
    <dbReference type="NCBI Taxonomy" id="2741071"/>
    <lineage>
        <taxon>Bacteria</taxon>
        <taxon>Pseudomonadati</taxon>
        <taxon>Myxococcota</taxon>
        <taxon>Myxococcia</taxon>
        <taxon>Myxococcales</taxon>
        <taxon>Sorangiineae</taxon>
        <taxon>Pendulisporaceae</taxon>
        <taxon>Pendulispora</taxon>
    </lineage>
</organism>
<dbReference type="CDD" id="cd14014">
    <property type="entry name" value="STKc_PknB_like"/>
    <property type="match status" value="1"/>
</dbReference>
<evidence type="ECO:0000313" key="4">
    <source>
        <dbReference type="Proteomes" id="UP001370348"/>
    </source>
</evidence>
<dbReference type="InterPro" id="IPR000719">
    <property type="entry name" value="Prot_kinase_dom"/>
</dbReference>
<dbReference type="PANTHER" id="PTHR24361">
    <property type="entry name" value="MITOGEN-ACTIVATED KINASE KINASE KINASE"/>
    <property type="match status" value="1"/>
</dbReference>
<dbReference type="PROSITE" id="PS00108">
    <property type="entry name" value="PROTEIN_KINASE_ST"/>
    <property type="match status" value="1"/>
</dbReference>